<organism evidence="1 2">
    <name type="scientific">Stenomitos frigidus ULC18</name>
    <dbReference type="NCBI Taxonomy" id="2107698"/>
    <lineage>
        <taxon>Bacteria</taxon>
        <taxon>Bacillati</taxon>
        <taxon>Cyanobacteriota</taxon>
        <taxon>Cyanophyceae</taxon>
        <taxon>Leptolyngbyales</taxon>
        <taxon>Leptolyngbyaceae</taxon>
        <taxon>Stenomitos</taxon>
    </lineage>
</organism>
<gene>
    <name evidence="1" type="ORF">C7B82_13140</name>
</gene>
<dbReference type="AlphaFoldDB" id="A0A2T1E764"/>
<evidence type="ECO:0000313" key="1">
    <source>
        <dbReference type="EMBL" id="PSB28573.1"/>
    </source>
</evidence>
<dbReference type="Proteomes" id="UP000239576">
    <property type="component" value="Unassembled WGS sequence"/>
</dbReference>
<keyword evidence="2" id="KW-1185">Reference proteome</keyword>
<reference evidence="1 2" key="2">
    <citation type="submission" date="2018-03" db="EMBL/GenBank/DDBJ databases">
        <title>The ancient ancestry and fast evolution of plastids.</title>
        <authorList>
            <person name="Moore K.R."/>
            <person name="Magnabosco C."/>
            <person name="Momper L."/>
            <person name="Gold D.A."/>
            <person name="Bosak T."/>
            <person name="Fournier G.P."/>
        </authorList>
    </citation>
    <scope>NUCLEOTIDE SEQUENCE [LARGE SCALE GENOMIC DNA]</scope>
    <source>
        <strain evidence="1 2">ULC18</strain>
    </source>
</reference>
<evidence type="ECO:0000313" key="2">
    <source>
        <dbReference type="Proteomes" id="UP000239576"/>
    </source>
</evidence>
<dbReference type="EMBL" id="PVWK01000078">
    <property type="protein sequence ID" value="PSB28573.1"/>
    <property type="molecule type" value="Genomic_DNA"/>
</dbReference>
<name>A0A2T1E764_9CYAN</name>
<comment type="caution">
    <text evidence="1">The sequence shown here is derived from an EMBL/GenBank/DDBJ whole genome shotgun (WGS) entry which is preliminary data.</text>
</comment>
<protein>
    <submittedName>
        <fullName evidence="1">Uncharacterized protein</fullName>
    </submittedName>
</protein>
<reference evidence="2" key="1">
    <citation type="submission" date="2018-02" db="EMBL/GenBank/DDBJ databases">
        <authorList>
            <person name="Moore K."/>
            <person name="Momper L."/>
        </authorList>
    </citation>
    <scope>NUCLEOTIDE SEQUENCE [LARGE SCALE GENOMIC DNA]</scope>
    <source>
        <strain evidence="2">ULC18</strain>
    </source>
</reference>
<accession>A0A2T1E764</accession>
<dbReference type="RefSeq" id="WP_106256744.1">
    <property type="nucleotide sequence ID" value="NZ_CAWNSW010000065.1"/>
</dbReference>
<proteinExistence type="predicted"/>
<sequence length="79" mass="8738">MTHFILFAFFVLVLDAFFGNEQDSNDQASKAVKAAFDVYPDCEANPECETDYLTGLSVSTTDQVQPYQSVNASFNARSV</sequence>